<evidence type="ECO:0000256" key="1">
    <source>
        <dbReference type="ARBA" id="ARBA00022801"/>
    </source>
</evidence>
<accession>A0A9D0Z7S1</accession>
<sequence length="210" mass="23348">MDVLIGTTNPSKVQMFERMLQGHGLTFLTLGDLGVFQEPQETGATPEENARIKAAFYGRIHPRVICNDSGLYFAALSLDDPRQPGLHVRTPRGVRLDDEQMIAYYAALARSLGGRARALYLNGYAVCREGRVFSLAENDLTDETGSFDMVDRPSPQRHPGWPLDSLSIDRRTGAYFTDDAAEEAVSEAERLEAQARRARLVRFLETSLGL</sequence>
<protein>
    <submittedName>
        <fullName evidence="3">Non-canonical purine NTP pyrophosphatase</fullName>
    </submittedName>
</protein>
<dbReference type="InterPro" id="IPR029001">
    <property type="entry name" value="ITPase-like_fam"/>
</dbReference>
<organism evidence="3 4">
    <name type="scientific">Candidatus Onthenecus intestinigallinarum</name>
    <dbReference type="NCBI Taxonomy" id="2840875"/>
    <lineage>
        <taxon>Bacteria</taxon>
        <taxon>Bacillati</taxon>
        <taxon>Bacillota</taxon>
        <taxon>Clostridia</taxon>
        <taxon>Eubacteriales</taxon>
        <taxon>Candidatus Onthenecus</taxon>
    </lineage>
</organism>
<reference evidence="3" key="1">
    <citation type="submission" date="2020-10" db="EMBL/GenBank/DDBJ databases">
        <authorList>
            <person name="Gilroy R."/>
        </authorList>
    </citation>
    <scope>NUCLEOTIDE SEQUENCE</scope>
    <source>
        <strain evidence="3">ChiSxjej2B14-6234</strain>
    </source>
</reference>
<dbReference type="AlphaFoldDB" id="A0A9D0Z7S1"/>
<evidence type="ECO:0000313" key="3">
    <source>
        <dbReference type="EMBL" id="HIQ70724.1"/>
    </source>
</evidence>
<comment type="caution">
    <text evidence="3">The sequence shown here is derived from an EMBL/GenBank/DDBJ whole genome shotgun (WGS) entry which is preliminary data.</text>
</comment>
<feature type="region of interest" description="Disordered" evidence="2">
    <location>
        <begin position="144"/>
        <end position="163"/>
    </location>
</feature>
<reference evidence="3" key="2">
    <citation type="journal article" date="2021" name="PeerJ">
        <title>Extensive microbial diversity within the chicken gut microbiome revealed by metagenomics and culture.</title>
        <authorList>
            <person name="Gilroy R."/>
            <person name="Ravi A."/>
            <person name="Getino M."/>
            <person name="Pursley I."/>
            <person name="Horton D.L."/>
            <person name="Alikhan N.F."/>
            <person name="Baker D."/>
            <person name="Gharbi K."/>
            <person name="Hall N."/>
            <person name="Watson M."/>
            <person name="Adriaenssens E.M."/>
            <person name="Foster-Nyarko E."/>
            <person name="Jarju S."/>
            <person name="Secka A."/>
            <person name="Antonio M."/>
            <person name="Oren A."/>
            <person name="Chaudhuri R.R."/>
            <person name="La Ragione R."/>
            <person name="Hildebrand F."/>
            <person name="Pallen M.J."/>
        </authorList>
    </citation>
    <scope>NUCLEOTIDE SEQUENCE</scope>
    <source>
        <strain evidence="3">ChiSxjej2B14-6234</strain>
    </source>
</reference>
<dbReference type="GO" id="GO:0047429">
    <property type="term" value="F:nucleoside triphosphate diphosphatase activity"/>
    <property type="evidence" value="ECO:0007669"/>
    <property type="project" value="InterPro"/>
</dbReference>
<dbReference type="EMBL" id="DVFJ01000002">
    <property type="protein sequence ID" value="HIQ70724.1"/>
    <property type="molecule type" value="Genomic_DNA"/>
</dbReference>
<dbReference type="InterPro" id="IPR002637">
    <property type="entry name" value="RdgB/HAM1"/>
</dbReference>
<dbReference type="GO" id="GO:0009143">
    <property type="term" value="P:nucleoside triphosphate catabolic process"/>
    <property type="evidence" value="ECO:0007669"/>
    <property type="project" value="InterPro"/>
</dbReference>
<evidence type="ECO:0000313" key="4">
    <source>
        <dbReference type="Proteomes" id="UP000886887"/>
    </source>
</evidence>
<gene>
    <name evidence="3" type="ORF">IAB73_00685</name>
</gene>
<dbReference type="SUPFAM" id="SSF52972">
    <property type="entry name" value="ITPase-like"/>
    <property type="match status" value="1"/>
</dbReference>
<keyword evidence="1" id="KW-0378">Hydrolase</keyword>
<dbReference type="Proteomes" id="UP000886887">
    <property type="component" value="Unassembled WGS sequence"/>
</dbReference>
<dbReference type="Gene3D" id="3.90.950.10">
    <property type="match status" value="1"/>
</dbReference>
<name>A0A9D0Z7S1_9FIRM</name>
<dbReference type="Pfam" id="PF01725">
    <property type="entry name" value="Ham1p_like"/>
    <property type="match status" value="1"/>
</dbReference>
<evidence type="ECO:0000256" key="2">
    <source>
        <dbReference type="SAM" id="MobiDB-lite"/>
    </source>
</evidence>
<proteinExistence type="predicted"/>